<dbReference type="OrthoDB" id="2791079at2759"/>
<sequence>MKGDDYVAAIDKWVYEIICGLEYLHGKGLVHGDLHGGNVLIDEAECVRLADFGLSLTIEAIGFSYGSSHGGGAVFFTAPELIDSEEFGLGTRRPTYSSDIYAFACTCIELYSGKLPFRDIKPDADGQWVSIRVCREERPTRPSLLDGGTISDQMWALTQWCWTHDPSLRPSASRVADEMEMMPLLSLAANNEVWPMSETEVKQALSDISQTSQRIGYEWRSSDRVSMHILTALQRTVLTDWDDLIHVSQLERVDAQIAIDWIWEKLLESKASQSTTDSHSYILQDIAETLISAHEVVPTALFMGGVKLLGERSVTPEFPSVYAGKLQVGGQEIRVAVRRPTTYHEKFPPFVLARDCIIRMDLKHRHVLPLLGVARGLFPDSQTMCAIYPWMGNGPIVNYIRKLRTNGKLRGAAFSVAVNKWQHQIAIGLEYMHEKGFTIGASSGNIVFVDRNEDVCITPYPIHSNNTSRWSAPEELGSAEMINYYARDVYTFGCICLELHTAKPPFSDLTYLEARKQVMDKQIPPRPRLPDGGEIADELWSLICNCWSHEPAERPTMTEVVKTLEGLVSGESAAAVHLVKTEERQEAENHEASGGRDE</sequence>
<keyword evidence="3" id="KW-1185">Reference proteome</keyword>
<gene>
    <name evidence="2" type="ORF">EUX98_g2806</name>
</gene>
<accession>A0A4S4N0Z3</accession>
<dbReference type="SUPFAM" id="SSF56112">
    <property type="entry name" value="Protein kinase-like (PK-like)"/>
    <property type="match status" value="2"/>
</dbReference>
<dbReference type="PANTHER" id="PTHR44329">
    <property type="entry name" value="SERINE/THREONINE-PROTEIN KINASE TNNI3K-RELATED"/>
    <property type="match status" value="1"/>
</dbReference>
<comment type="caution">
    <text evidence="2">The sequence shown here is derived from an EMBL/GenBank/DDBJ whole genome shotgun (WGS) entry which is preliminary data.</text>
</comment>
<dbReference type="GO" id="GO:0004674">
    <property type="term" value="F:protein serine/threonine kinase activity"/>
    <property type="evidence" value="ECO:0007669"/>
    <property type="project" value="TreeGrafter"/>
</dbReference>
<dbReference type="Pfam" id="PF00069">
    <property type="entry name" value="Pkinase"/>
    <property type="match status" value="1"/>
</dbReference>
<name>A0A4S4N0Z3_9APHY</name>
<dbReference type="InterPro" id="IPR001245">
    <property type="entry name" value="Ser-Thr/Tyr_kinase_cat_dom"/>
</dbReference>
<dbReference type="GO" id="GO:0005524">
    <property type="term" value="F:ATP binding"/>
    <property type="evidence" value="ECO:0007669"/>
    <property type="project" value="InterPro"/>
</dbReference>
<dbReference type="InterPro" id="IPR051681">
    <property type="entry name" value="Ser/Thr_Kinases-Pseudokinases"/>
</dbReference>
<feature type="domain" description="Protein kinase" evidence="1">
    <location>
        <begin position="303"/>
        <end position="568"/>
    </location>
</feature>
<evidence type="ECO:0000313" key="2">
    <source>
        <dbReference type="EMBL" id="THH31371.1"/>
    </source>
</evidence>
<dbReference type="Proteomes" id="UP000308730">
    <property type="component" value="Unassembled WGS sequence"/>
</dbReference>
<proteinExistence type="predicted"/>
<dbReference type="AlphaFoldDB" id="A0A4S4N0Z3"/>
<dbReference type="PROSITE" id="PS50011">
    <property type="entry name" value="PROTEIN_KINASE_DOM"/>
    <property type="match status" value="2"/>
</dbReference>
<organism evidence="2 3">
    <name type="scientific">Antrodiella citrinella</name>
    <dbReference type="NCBI Taxonomy" id="2447956"/>
    <lineage>
        <taxon>Eukaryota</taxon>
        <taxon>Fungi</taxon>
        <taxon>Dikarya</taxon>
        <taxon>Basidiomycota</taxon>
        <taxon>Agaricomycotina</taxon>
        <taxon>Agaricomycetes</taxon>
        <taxon>Polyporales</taxon>
        <taxon>Steccherinaceae</taxon>
        <taxon>Antrodiella</taxon>
    </lineage>
</organism>
<dbReference type="Pfam" id="PF07714">
    <property type="entry name" value="PK_Tyr_Ser-Thr"/>
    <property type="match status" value="1"/>
</dbReference>
<feature type="domain" description="Protein kinase" evidence="1">
    <location>
        <begin position="1"/>
        <end position="185"/>
    </location>
</feature>
<reference evidence="2 3" key="1">
    <citation type="submission" date="2019-02" db="EMBL/GenBank/DDBJ databases">
        <title>Genome sequencing of the rare red list fungi Antrodiella citrinella (Flaviporus citrinellus).</title>
        <authorList>
            <person name="Buettner E."/>
            <person name="Kellner H."/>
        </authorList>
    </citation>
    <scope>NUCLEOTIDE SEQUENCE [LARGE SCALE GENOMIC DNA]</scope>
    <source>
        <strain evidence="2 3">DSM 108506</strain>
    </source>
</reference>
<dbReference type="Gene3D" id="1.10.510.10">
    <property type="entry name" value="Transferase(Phosphotransferase) domain 1"/>
    <property type="match status" value="2"/>
</dbReference>
<evidence type="ECO:0000313" key="3">
    <source>
        <dbReference type="Proteomes" id="UP000308730"/>
    </source>
</evidence>
<evidence type="ECO:0000259" key="1">
    <source>
        <dbReference type="PROSITE" id="PS50011"/>
    </source>
</evidence>
<dbReference type="InterPro" id="IPR011009">
    <property type="entry name" value="Kinase-like_dom_sf"/>
</dbReference>
<protein>
    <recommendedName>
        <fullName evidence="1">Protein kinase domain-containing protein</fullName>
    </recommendedName>
</protein>
<dbReference type="InterPro" id="IPR000719">
    <property type="entry name" value="Prot_kinase_dom"/>
</dbReference>
<dbReference type="EMBL" id="SGPM01000049">
    <property type="protein sequence ID" value="THH31371.1"/>
    <property type="molecule type" value="Genomic_DNA"/>
</dbReference>